<dbReference type="SMART" id="SM00530">
    <property type="entry name" value="HTH_XRE"/>
    <property type="match status" value="1"/>
</dbReference>
<name>A0A518V9B8_BRELA</name>
<evidence type="ECO:0000313" key="3">
    <source>
        <dbReference type="Proteomes" id="UP000319432"/>
    </source>
</evidence>
<dbReference type="CDD" id="cd00093">
    <property type="entry name" value="HTH_XRE"/>
    <property type="match status" value="1"/>
</dbReference>
<accession>A0A518V9B8</accession>
<dbReference type="GO" id="GO:0003677">
    <property type="term" value="F:DNA binding"/>
    <property type="evidence" value="ECO:0007669"/>
    <property type="project" value="InterPro"/>
</dbReference>
<protein>
    <submittedName>
        <fullName evidence="2">XRE family transcriptional regulator</fullName>
    </submittedName>
</protein>
<dbReference type="OrthoDB" id="2472497at2"/>
<evidence type="ECO:0000313" key="2">
    <source>
        <dbReference type="EMBL" id="QDX93595.1"/>
    </source>
</evidence>
<dbReference type="EMBL" id="CP033464">
    <property type="protein sequence ID" value="QDX93595.1"/>
    <property type="molecule type" value="Genomic_DNA"/>
</dbReference>
<reference evidence="2 3" key="1">
    <citation type="submission" date="2018-11" db="EMBL/GenBank/DDBJ databases">
        <title>Phylogenetic determinants of toxin gene distribution in genomes of Brevibacillus laterosporus.</title>
        <authorList>
            <person name="Glare T.R."/>
            <person name="Durrant A."/>
            <person name="Berry C."/>
            <person name="Palma L."/>
            <person name="Ormskirk M."/>
            <person name="Cox M.O."/>
        </authorList>
    </citation>
    <scope>NUCLEOTIDE SEQUENCE [LARGE SCALE GENOMIC DNA]</scope>
    <source>
        <strain evidence="2 3">1821L</strain>
    </source>
</reference>
<evidence type="ECO:0000259" key="1">
    <source>
        <dbReference type="PROSITE" id="PS50943"/>
    </source>
</evidence>
<dbReference type="SUPFAM" id="SSF47413">
    <property type="entry name" value="lambda repressor-like DNA-binding domains"/>
    <property type="match status" value="1"/>
</dbReference>
<dbReference type="InterPro" id="IPR001387">
    <property type="entry name" value="Cro/C1-type_HTH"/>
</dbReference>
<dbReference type="PROSITE" id="PS50943">
    <property type="entry name" value="HTH_CROC1"/>
    <property type="match status" value="1"/>
</dbReference>
<feature type="domain" description="HTH cro/C1-type" evidence="1">
    <location>
        <begin position="10"/>
        <end position="64"/>
    </location>
</feature>
<keyword evidence="3" id="KW-1185">Reference proteome</keyword>
<dbReference type="InterPro" id="IPR010982">
    <property type="entry name" value="Lambda_DNA-bd_dom_sf"/>
</dbReference>
<organism evidence="2 3">
    <name type="scientific">Brevibacillus laterosporus</name>
    <name type="common">Bacillus laterosporus</name>
    <dbReference type="NCBI Taxonomy" id="1465"/>
    <lineage>
        <taxon>Bacteria</taxon>
        <taxon>Bacillati</taxon>
        <taxon>Bacillota</taxon>
        <taxon>Bacilli</taxon>
        <taxon>Bacillales</taxon>
        <taxon>Paenibacillaceae</taxon>
        <taxon>Brevibacillus</taxon>
    </lineage>
</organism>
<sequence length="85" mass="9997">MTFKVGRCRLYERLQLAGMTQTELAEKIHMKRQQVSDYANNRNVMSLSNAKAIAHTLGCQIDDLYEWVEIPPSERNRNNNRDREE</sequence>
<dbReference type="Pfam" id="PF01381">
    <property type="entry name" value="HTH_3"/>
    <property type="match status" value="1"/>
</dbReference>
<dbReference type="AlphaFoldDB" id="A0A518V9B8"/>
<gene>
    <name evidence="2" type="ORF">EEL30_15595</name>
</gene>
<proteinExistence type="predicted"/>
<dbReference type="Proteomes" id="UP000319432">
    <property type="component" value="Chromosome"/>
</dbReference>
<dbReference type="Gene3D" id="1.10.260.40">
    <property type="entry name" value="lambda repressor-like DNA-binding domains"/>
    <property type="match status" value="1"/>
</dbReference>